<organism evidence="2 3">
    <name type="scientific">Marinactinospora thermotolerans DSM 45154</name>
    <dbReference type="NCBI Taxonomy" id="1122192"/>
    <lineage>
        <taxon>Bacteria</taxon>
        <taxon>Bacillati</taxon>
        <taxon>Actinomycetota</taxon>
        <taxon>Actinomycetes</taxon>
        <taxon>Streptosporangiales</taxon>
        <taxon>Nocardiopsidaceae</taxon>
        <taxon>Marinactinospora</taxon>
    </lineage>
</organism>
<evidence type="ECO:0000313" key="2">
    <source>
        <dbReference type="EMBL" id="SJZ79819.1"/>
    </source>
</evidence>
<reference evidence="2 3" key="1">
    <citation type="submission" date="2017-02" db="EMBL/GenBank/DDBJ databases">
        <authorList>
            <person name="Peterson S.W."/>
        </authorList>
    </citation>
    <scope>NUCLEOTIDE SEQUENCE [LARGE SCALE GENOMIC DNA]</scope>
    <source>
        <strain evidence="2 3">DSM 45154</strain>
    </source>
</reference>
<dbReference type="Pfam" id="PF07683">
    <property type="entry name" value="CobW_C"/>
    <property type="match status" value="1"/>
</dbReference>
<evidence type="ECO:0000259" key="1">
    <source>
        <dbReference type="SMART" id="SM00833"/>
    </source>
</evidence>
<keyword evidence="3" id="KW-1185">Reference proteome</keyword>
<dbReference type="SMART" id="SM00833">
    <property type="entry name" value="CobW_C"/>
    <property type="match status" value="1"/>
</dbReference>
<dbReference type="InterPro" id="IPR027417">
    <property type="entry name" value="P-loop_NTPase"/>
</dbReference>
<accession>A0A1T4NKM5</accession>
<protein>
    <submittedName>
        <fullName evidence="2">GTPase, G3E family</fullName>
    </submittedName>
</protein>
<gene>
    <name evidence="2" type="ORF">SAMN02745673_01487</name>
</gene>
<dbReference type="PANTHER" id="PTHR43603:SF1">
    <property type="entry name" value="ZINC-REGULATED GTPASE METALLOPROTEIN ACTIVATOR 1"/>
    <property type="match status" value="1"/>
</dbReference>
<dbReference type="Gene3D" id="3.40.50.300">
    <property type="entry name" value="P-loop containing nucleotide triphosphate hydrolases"/>
    <property type="match status" value="1"/>
</dbReference>
<dbReference type="RefSeq" id="WP_235000830.1">
    <property type="nucleotide sequence ID" value="NZ_FUWS01000003.1"/>
</dbReference>
<dbReference type="AlphaFoldDB" id="A0A1T4NKM5"/>
<dbReference type="InterPro" id="IPR051927">
    <property type="entry name" value="Zn_Chap_cDPG_Synth"/>
</dbReference>
<dbReference type="InterPro" id="IPR011629">
    <property type="entry name" value="CobW-like_C"/>
</dbReference>
<dbReference type="SUPFAM" id="SSF90002">
    <property type="entry name" value="Hypothetical protein YjiA, C-terminal domain"/>
    <property type="match status" value="1"/>
</dbReference>
<dbReference type="Proteomes" id="UP000190637">
    <property type="component" value="Unassembled WGS sequence"/>
</dbReference>
<sequence>MRQERPMRVVVVAGRHREARARTVDELLLAEPRAVAVHHDLGRVAEGVVHRMVRDRWGVVDGARVAAVPSCVSCTLREDLRLFLEGLAAQGEHPLCVVELADAVEPRAVAESISAWEGEEDARGRIHLAAVCTAVEAGLLATDLAGDAAPRGRSPWTASRGEGDTVAEVVARQVEYPTLLTLTAPRGGHALWEQGRALLEHLNPAALVLPPVGERLLRATRGRFSPRTAAARLDPACAQYPASRRTGRVSTMTWRRRRPLHPERLHAALERLAEAAPRSRGRFWLAGRLDTLLTWEAAGGALAIGAAGPWLAALPDTAWALVSAQRRMSARVDWHPVIGDRGQCLSFTGVDLDAGRIAEVLDSCLLTDEEMGDPGHTRPAAHDPFAEVLGGVR</sequence>
<evidence type="ECO:0000313" key="3">
    <source>
        <dbReference type="Proteomes" id="UP000190637"/>
    </source>
</evidence>
<dbReference type="EMBL" id="FUWS01000003">
    <property type="protein sequence ID" value="SJZ79819.1"/>
    <property type="molecule type" value="Genomic_DNA"/>
</dbReference>
<proteinExistence type="predicted"/>
<feature type="domain" description="CobW C-terminal" evidence="1">
    <location>
        <begin position="249"/>
        <end position="365"/>
    </location>
</feature>
<dbReference type="PANTHER" id="PTHR43603">
    <property type="entry name" value="COBW DOMAIN-CONTAINING PROTEIN DDB_G0274527"/>
    <property type="match status" value="1"/>
</dbReference>
<dbReference type="STRING" id="1122192.SAMN02745673_01487"/>
<name>A0A1T4NKM5_9ACTN</name>